<dbReference type="SUPFAM" id="SSF46785">
    <property type="entry name" value="Winged helix' DNA-binding domain"/>
    <property type="match status" value="1"/>
</dbReference>
<evidence type="ECO:0000259" key="2">
    <source>
        <dbReference type="PROSITE" id="PS50995"/>
    </source>
</evidence>
<dbReference type="PROSITE" id="PS50995">
    <property type="entry name" value="HTH_MARR_2"/>
    <property type="match status" value="1"/>
</dbReference>
<dbReference type="PANTHER" id="PTHR33164:SF43">
    <property type="entry name" value="HTH-TYPE TRANSCRIPTIONAL REPRESSOR YETL"/>
    <property type="match status" value="1"/>
</dbReference>
<proteinExistence type="predicted"/>
<dbReference type="InterPro" id="IPR036388">
    <property type="entry name" value="WH-like_DNA-bd_sf"/>
</dbReference>
<reference evidence="3 4" key="1">
    <citation type="journal article" date="2019" name="Int. J. Syst. Evol. Microbiol.">
        <title>The Global Catalogue of Microorganisms (GCM) 10K type strain sequencing project: providing services to taxonomists for standard genome sequencing and annotation.</title>
        <authorList>
            <consortium name="The Broad Institute Genomics Platform"/>
            <consortium name="The Broad Institute Genome Sequencing Center for Infectious Disease"/>
            <person name="Wu L."/>
            <person name="Ma J."/>
        </authorList>
    </citation>
    <scope>NUCLEOTIDE SEQUENCE [LARGE SCALE GENOMIC DNA]</scope>
    <source>
        <strain evidence="3 4">JCM 15628</strain>
    </source>
</reference>
<name>A0ABN2S167_9MICO</name>
<dbReference type="Gene3D" id="1.10.10.10">
    <property type="entry name" value="Winged helix-like DNA-binding domain superfamily/Winged helix DNA-binding domain"/>
    <property type="match status" value="1"/>
</dbReference>
<dbReference type="RefSeq" id="WP_344061067.1">
    <property type="nucleotide sequence ID" value="NZ_BAAAPU010000007.1"/>
</dbReference>
<dbReference type="SMART" id="SM00347">
    <property type="entry name" value="HTH_MARR"/>
    <property type="match status" value="1"/>
</dbReference>
<sequence>MAIPPPENAHAVPTGSPRRAHEPETWALRALGAAEAEASGALARRMRMHPTDLSAMSHVAASDGRLGPRELSTRLGITPAAMTDVVDRLEAAGHLLRERDTTDRRRVRLVPTESAASEVRGRLRSLLDRLDALTDQFTPEERAAIHRYLQAATEAYHRFATDED</sequence>
<dbReference type="Pfam" id="PF01047">
    <property type="entry name" value="MarR"/>
    <property type="match status" value="1"/>
</dbReference>
<dbReference type="EMBL" id="BAAAPU010000007">
    <property type="protein sequence ID" value="GAA1978655.1"/>
    <property type="molecule type" value="Genomic_DNA"/>
</dbReference>
<evidence type="ECO:0000313" key="3">
    <source>
        <dbReference type="EMBL" id="GAA1978655.1"/>
    </source>
</evidence>
<evidence type="ECO:0000313" key="4">
    <source>
        <dbReference type="Proteomes" id="UP001500013"/>
    </source>
</evidence>
<keyword evidence="4" id="KW-1185">Reference proteome</keyword>
<feature type="domain" description="HTH marR-type" evidence="2">
    <location>
        <begin position="24"/>
        <end position="154"/>
    </location>
</feature>
<dbReference type="InterPro" id="IPR039422">
    <property type="entry name" value="MarR/SlyA-like"/>
</dbReference>
<dbReference type="InterPro" id="IPR036390">
    <property type="entry name" value="WH_DNA-bd_sf"/>
</dbReference>
<protein>
    <recommendedName>
        <fullName evidence="2">HTH marR-type domain-containing protein</fullName>
    </recommendedName>
</protein>
<gene>
    <name evidence="3" type="ORF">GCM10009817_18940</name>
</gene>
<accession>A0ABN2S167</accession>
<comment type="caution">
    <text evidence="3">The sequence shown here is derived from an EMBL/GenBank/DDBJ whole genome shotgun (WGS) entry which is preliminary data.</text>
</comment>
<dbReference type="Proteomes" id="UP001500013">
    <property type="component" value="Unassembled WGS sequence"/>
</dbReference>
<dbReference type="InterPro" id="IPR000835">
    <property type="entry name" value="HTH_MarR-typ"/>
</dbReference>
<evidence type="ECO:0000256" key="1">
    <source>
        <dbReference type="SAM" id="MobiDB-lite"/>
    </source>
</evidence>
<organism evidence="3 4">
    <name type="scientific">Terrabacter lapilli</name>
    <dbReference type="NCBI Taxonomy" id="436231"/>
    <lineage>
        <taxon>Bacteria</taxon>
        <taxon>Bacillati</taxon>
        <taxon>Actinomycetota</taxon>
        <taxon>Actinomycetes</taxon>
        <taxon>Micrococcales</taxon>
        <taxon>Intrasporangiaceae</taxon>
        <taxon>Terrabacter</taxon>
    </lineage>
</organism>
<feature type="region of interest" description="Disordered" evidence="1">
    <location>
        <begin position="1"/>
        <end position="20"/>
    </location>
</feature>
<dbReference type="PANTHER" id="PTHR33164">
    <property type="entry name" value="TRANSCRIPTIONAL REGULATOR, MARR FAMILY"/>
    <property type="match status" value="1"/>
</dbReference>
<dbReference type="PRINTS" id="PR00598">
    <property type="entry name" value="HTHMARR"/>
</dbReference>